<feature type="non-terminal residue" evidence="3">
    <location>
        <position position="1"/>
    </location>
</feature>
<proteinExistence type="inferred from homology"/>
<dbReference type="PANTHER" id="PTHR11461:SF186">
    <property type="entry name" value="SERPIN B4"/>
    <property type="match status" value="1"/>
</dbReference>
<dbReference type="GO" id="GO:0004867">
    <property type="term" value="F:serine-type endopeptidase inhibitor activity"/>
    <property type="evidence" value="ECO:0007669"/>
    <property type="project" value="InterPro"/>
</dbReference>
<dbReference type="Pfam" id="PF00079">
    <property type="entry name" value="Serpin"/>
    <property type="match status" value="1"/>
</dbReference>
<dbReference type="EMBL" id="VYZW01014065">
    <property type="protein sequence ID" value="NXS41348.1"/>
    <property type="molecule type" value="Genomic_DNA"/>
</dbReference>
<dbReference type="Gene3D" id="3.30.497.10">
    <property type="entry name" value="Antithrombin, subunit I, domain 2"/>
    <property type="match status" value="1"/>
</dbReference>
<feature type="non-terminal residue" evidence="3">
    <location>
        <position position="106"/>
    </location>
</feature>
<dbReference type="InterPro" id="IPR036186">
    <property type="entry name" value="Serpin_sf"/>
</dbReference>
<evidence type="ECO:0000259" key="2">
    <source>
        <dbReference type="Pfam" id="PF00079"/>
    </source>
</evidence>
<dbReference type="PANTHER" id="PTHR11461">
    <property type="entry name" value="SERINE PROTEASE INHIBITOR, SERPIN"/>
    <property type="match status" value="1"/>
</dbReference>
<dbReference type="OrthoDB" id="671595at2759"/>
<dbReference type="Proteomes" id="UP000528411">
    <property type="component" value="Unassembled WGS sequence"/>
</dbReference>
<dbReference type="InterPro" id="IPR000215">
    <property type="entry name" value="Serpin_fam"/>
</dbReference>
<evidence type="ECO:0000313" key="4">
    <source>
        <dbReference type="Proteomes" id="UP000528411"/>
    </source>
</evidence>
<comment type="similarity">
    <text evidence="1">Belongs to the serpin family. Ov-serpin subfamily.</text>
</comment>
<protein>
    <submittedName>
        <fullName evidence="3">SPB3 protein</fullName>
    </submittedName>
</protein>
<accession>A0A7L2U759</accession>
<gene>
    <name evidence="3" type="primary">Serpinb3</name>
    <name evidence="3" type="ORF">BALREX_R01313</name>
</gene>
<dbReference type="InterPro" id="IPR042178">
    <property type="entry name" value="Serpin_sf_1"/>
</dbReference>
<evidence type="ECO:0000313" key="3">
    <source>
        <dbReference type="EMBL" id="NXS41348.1"/>
    </source>
</evidence>
<feature type="domain" description="Serpin" evidence="2">
    <location>
        <begin position="7"/>
        <end position="104"/>
    </location>
</feature>
<sequence>MCSLSAANAKFCLDFFRELSKIKRNENIFFSPLSLSAAFGMVVLGARGNTLKEIEKKLLFSCLKCEEAGGVHSQFQALLAAVSEPRPGCSLTIANRLFGEITYPFF</sequence>
<keyword evidence="4" id="KW-1185">Reference proteome</keyword>
<dbReference type="AlphaFoldDB" id="A0A7L2U759"/>
<reference evidence="3 4" key="1">
    <citation type="submission" date="2019-09" db="EMBL/GenBank/DDBJ databases">
        <title>Bird 10,000 Genomes (B10K) Project - Family phase.</title>
        <authorList>
            <person name="Zhang G."/>
        </authorList>
    </citation>
    <scope>NUCLEOTIDE SEQUENCE [LARGE SCALE GENOMIC DNA]</scope>
    <source>
        <strain evidence="3">B10K-DU-012-56</strain>
    </source>
</reference>
<dbReference type="InterPro" id="IPR023796">
    <property type="entry name" value="Serpin_dom"/>
</dbReference>
<dbReference type="SUPFAM" id="SSF56574">
    <property type="entry name" value="Serpins"/>
    <property type="match status" value="1"/>
</dbReference>
<dbReference type="GO" id="GO:0005615">
    <property type="term" value="C:extracellular space"/>
    <property type="evidence" value="ECO:0007669"/>
    <property type="project" value="InterPro"/>
</dbReference>
<organism evidence="3 4">
    <name type="scientific">Balaeniceps rex</name>
    <name type="common">Shoebill</name>
    <dbReference type="NCBI Taxonomy" id="33584"/>
    <lineage>
        <taxon>Eukaryota</taxon>
        <taxon>Metazoa</taxon>
        <taxon>Chordata</taxon>
        <taxon>Craniata</taxon>
        <taxon>Vertebrata</taxon>
        <taxon>Euteleostomi</taxon>
        <taxon>Archelosauria</taxon>
        <taxon>Archosauria</taxon>
        <taxon>Dinosauria</taxon>
        <taxon>Saurischia</taxon>
        <taxon>Theropoda</taxon>
        <taxon>Coelurosauria</taxon>
        <taxon>Aves</taxon>
        <taxon>Neognathae</taxon>
        <taxon>Neoaves</taxon>
        <taxon>Aequornithes</taxon>
        <taxon>Pelecaniformes</taxon>
        <taxon>Balaenicipitidae</taxon>
        <taxon>Balaeniceps</taxon>
    </lineage>
</organism>
<comment type="caution">
    <text evidence="3">The sequence shown here is derived from an EMBL/GenBank/DDBJ whole genome shotgun (WGS) entry which is preliminary data.</text>
</comment>
<evidence type="ECO:0000256" key="1">
    <source>
        <dbReference type="ARBA" id="ARBA00006426"/>
    </source>
</evidence>
<name>A0A7L2U759_BALRX</name>